<evidence type="ECO:0000256" key="1">
    <source>
        <dbReference type="SAM" id="MobiDB-lite"/>
    </source>
</evidence>
<keyword evidence="3" id="KW-1185">Reference proteome</keyword>
<proteinExistence type="predicted"/>
<evidence type="ECO:0000313" key="2">
    <source>
        <dbReference type="EMBL" id="KZS90096.1"/>
    </source>
</evidence>
<evidence type="ECO:0000313" key="3">
    <source>
        <dbReference type="Proteomes" id="UP000076722"/>
    </source>
</evidence>
<gene>
    <name evidence="2" type="ORF">SISNIDRAFT_468761</name>
</gene>
<feature type="region of interest" description="Disordered" evidence="1">
    <location>
        <begin position="193"/>
        <end position="212"/>
    </location>
</feature>
<dbReference type="Proteomes" id="UP000076722">
    <property type="component" value="Unassembled WGS sequence"/>
</dbReference>
<sequence length="212" mass="23354">MDDDGETQASPKGGWIKLARSRRTSSTYHFHAMTISASQALYHNSRECLPALHFISALSYVYGTTVLHTQRTSECSPGTVDNLVPRDREPVTAVKMEGGLERESGAGKLGWYMSVCLQLSMSDSMLLDEGRQSTGPVSASYSNARCEGESALDESDTSNLLEIVRFESLQVHWSLSAVFTRLAHPPHPRSFTIEFSPHTHPDPTMYRGNSSG</sequence>
<reference evidence="2 3" key="1">
    <citation type="journal article" date="2016" name="Mol. Biol. Evol.">
        <title>Comparative Genomics of Early-Diverging Mushroom-Forming Fungi Provides Insights into the Origins of Lignocellulose Decay Capabilities.</title>
        <authorList>
            <person name="Nagy L.G."/>
            <person name="Riley R."/>
            <person name="Tritt A."/>
            <person name="Adam C."/>
            <person name="Daum C."/>
            <person name="Floudas D."/>
            <person name="Sun H."/>
            <person name="Yadav J.S."/>
            <person name="Pangilinan J."/>
            <person name="Larsson K.H."/>
            <person name="Matsuura K."/>
            <person name="Barry K."/>
            <person name="Labutti K."/>
            <person name="Kuo R."/>
            <person name="Ohm R.A."/>
            <person name="Bhattacharya S.S."/>
            <person name="Shirouzu T."/>
            <person name="Yoshinaga Y."/>
            <person name="Martin F.M."/>
            <person name="Grigoriev I.V."/>
            <person name="Hibbett D.S."/>
        </authorList>
    </citation>
    <scope>NUCLEOTIDE SEQUENCE [LARGE SCALE GENOMIC DNA]</scope>
    <source>
        <strain evidence="2 3">HHB9708</strain>
    </source>
</reference>
<dbReference type="AlphaFoldDB" id="A0A164QZ21"/>
<accession>A0A164QZ21</accession>
<protein>
    <submittedName>
        <fullName evidence="2">Uncharacterized protein</fullName>
    </submittedName>
</protein>
<name>A0A164QZ21_9AGAM</name>
<dbReference type="EMBL" id="KV419423">
    <property type="protein sequence ID" value="KZS90096.1"/>
    <property type="molecule type" value="Genomic_DNA"/>
</dbReference>
<organism evidence="2 3">
    <name type="scientific">Sistotremastrum niveocremeum HHB9708</name>
    <dbReference type="NCBI Taxonomy" id="1314777"/>
    <lineage>
        <taxon>Eukaryota</taxon>
        <taxon>Fungi</taxon>
        <taxon>Dikarya</taxon>
        <taxon>Basidiomycota</taxon>
        <taxon>Agaricomycotina</taxon>
        <taxon>Agaricomycetes</taxon>
        <taxon>Sistotremastrales</taxon>
        <taxon>Sistotremastraceae</taxon>
        <taxon>Sertulicium</taxon>
        <taxon>Sertulicium niveocremeum</taxon>
    </lineage>
</organism>